<dbReference type="Gene3D" id="3.40.50.1110">
    <property type="entry name" value="SGNH hydrolase"/>
    <property type="match status" value="1"/>
</dbReference>
<evidence type="ECO:0000313" key="4">
    <source>
        <dbReference type="Proteomes" id="UP001551584"/>
    </source>
</evidence>
<keyword evidence="4" id="KW-1185">Reference proteome</keyword>
<dbReference type="EMBL" id="JBEZNA010000021">
    <property type="protein sequence ID" value="MEU9577964.1"/>
    <property type="molecule type" value="Genomic_DNA"/>
</dbReference>
<protein>
    <submittedName>
        <fullName evidence="3">SGNH/GDSL hydrolase family protein</fullName>
        <ecNumber evidence="3">3.1.-.-</ecNumber>
    </submittedName>
</protein>
<keyword evidence="3" id="KW-0378">Hydrolase</keyword>
<evidence type="ECO:0000313" key="3">
    <source>
        <dbReference type="EMBL" id="MEU9577964.1"/>
    </source>
</evidence>
<dbReference type="PANTHER" id="PTHR37981">
    <property type="entry name" value="LIPASE 2"/>
    <property type="match status" value="1"/>
</dbReference>
<keyword evidence="1" id="KW-0732">Signal</keyword>
<feature type="signal peptide" evidence="1">
    <location>
        <begin position="1"/>
        <end position="29"/>
    </location>
</feature>
<dbReference type="SUPFAM" id="SSF52266">
    <property type="entry name" value="SGNH hydrolase"/>
    <property type="match status" value="1"/>
</dbReference>
<evidence type="ECO:0000259" key="2">
    <source>
        <dbReference type="Pfam" id="PF13472"/>
    </source>
</evidence>
<reference evidence="3 4" key="1">
    <citation type="submission" date="2024-06" db="EMBL/GenBank/DDBJ databases">
        <title>The Natural Products Discovery Center: Release of the First 8490 Sequenced Strains for Exploring Actinobacteria Biosynthetic Diversity.</title>
        <authorList>
            <person name="Kalkreuter E."/>
            <person name="Kautsar S.A."/>
            <person name="Yang D."/>
            <person name="Bader C.D."/>
            <person name="Teijaro C.N."/>
            <person name="Fluegel L."/>
            <person name="Davis C.M."/>
            <person name="Simpson J.R."/>
            <person name="Lauterbach L."/>
            <person name="Steele A.D."/>
            <person name="Gui C."/>
            <person name="Meng S."/>
            <person name="Li G."/>
            <person name="Viehrig K."/>
            <person name="Ye F."/>
            <person name="Su P."/>
            <person name="Kiefer A.F."/>
            <person name="Nichols A."/>
            <person name="Cepeda A.J."/>
            <person name="Yan W."/>
            <person name="Fan B."/>
            <person name="Jiang Y."/>
            <person name="Adhikari A."/>
            <person name="Zheng C.-J."/>
            <person name="Schuster L."/>
            <person name="Cowan T.M."/>
            <person name="Smanski M.J."/>
            <person name="Chevrette M.G."/>
            <person name="De Carvalho L.P.S."/>
            <person name="Shen B."/>
        </authorList>
    </citation>
    <scope>NUCLEOTIDE SEQUENCE [LARGE SCALE GENOMIC DNA]</scope>
    <source>
        <strain evidence="3 4">NPDC048117</strain>
    </source>
</reference>
<dbReference type="Pfam" id="PF13472">
    <property type="entry name" value="Lipase_GDSL_2"/>
    <property type="match status" value="1"/>
</dbReference>
<dbReference type="RefSeq" id="WP_359271527.1">
    <property type="nucleotide sequence ID" value="NZ_JBEZNA010000021.1"/>
</dbReference>
<dbReference type="EC" id="3.1.-.-" evidence="3"/>
<feature type="chain" id="PRO_5046671730" evidence="1">
    <location>
        <begin position="30"/>
        <end position="267"/>
    </location>
</feature>
<feature type="domain" description="SGNH hydrolase-type esterase" evidence="2">
    <location>
        <begin position="39"/>
        <end position="255"/>
    </location>
</feature>
<accession>A0ABV3EP78</accession>
<dbReference type="InterPro" id="IPR013830">
    <property type="entry name" value="SGNH_hydro"/>
</dbReference>
<gene>
    <name evidence="3" type="ORF">AB0D95_11945</name>
</gene>
<dbReference type="Proteomes" id="UP001551584">
    <property type="component" value="Unassembled WGS sequence"/>
</dbReference>
<evidence type="ECO:0000256" key="1">
    <source>
        <dbReference type="SAM" id="SignalP"/>
    </source>
</evidence>
<sequence>MRRVRASAVVSSFLLAVTLALTGAAAAQASTQAAGAYVALGDSYSSGVGAGSYQTSSGTCKRSNLAYPQLWANANQPSGFSFMACSGATTSSVRSTQLAPLNSSTALVSVSAGGNDAGFADVMQTCVISSDTTCLNRIATARNYITSTLPGNLNALYADIRNRAPNARVVVMGYPKFYNVAAICAGLSDTKRTAINQAADLLNSTTSGRAAAYGFRFGDVRPPFTGHELCSGDSWLHSVNVTSIGESYHPKAAGQSGGYLPVLNAND</sequence>
<dbReference type="PANTHER" id="PTHR37981:SF1">
    <property type="entry name" value="SGNH HYDROLASE-TYPE ESTERASE DOMAIN-CONTAINING PROTEIN"/>
    <property type="match status" value="1"/>
</dbReference>
<dbReference type="CDD" id="cd01823">
    <property type="entry name" value="SEST_like"/>
    <property type="match status" value="1"/>
</dbReference>
<proteinExistence type="predicted"/>
<dbReference type="GO" id="GO:0016787">
    <property type="term" value="F:hydrolase activity"/>
    <property type="evidence" value="ECO:0007669"/>
    <property type="project" value="UniProtKB-KW"/>
</dbReference>
<name>A0ABV3EP78_9ACTN</name>
<dbReference type="InterPro" id="IPR036514">
    <property type="entry name" value="SGNH_hydro_sf"/>
</dbReference>
<dbReference type="InterPro" id="IPR037460">
    <property type="entry name" value="SEST-like"/>
</dbReference>
<comment type="caution">
    <text evidence="3">The sequence shown here is derived from an EMBL/GenBank/DDBJ whole genome shotgun (WGS) entry which is preliminary data.</text>
</comment>
<organism evidence="3 4">
    <name type="scientific">Streptomyces chilikensis</name>
    <dbReference type="NCBI Taxonomy" id="1194079"/>
    <lineage>
        <taxon>Bacteria</taxon>
        <taxon>Bacillati</taxon>
        <taxon>Actinomycetota</taxon>
        <taxon>Actinomycetes</taxon>
        <taxon>Kitasatosporales</taxon>
        <taxon>Streptomycetaceae</taxon>
        <taxon>Streptomyces</taxon>
    </lineage>
</organism>